<proteinExistence type="predicted"/>
<evidence type="ECO:0000256" key="2">
    <source>
        <dbReference type="SAM" id="SignalP"/>
    </source>
</evidence>
<dbReference type="EMBL" id="JACYTR010000002">
    <property type="protein sequence ID" value="MBD8524397.1"/>
    <property type="molecule type" value="Genomic_DNA"/>
</dbReference>
<dbReference type="NCBIfam" id="NF033807">
    <property type="entry name" value="CopL_fam"/>
    <property type="match status" value="1"/>
</dbReference>
<evidence type="ECO:0000313" key="4">
    <source>
        <dbReference type="Proteomes" id="UP000613768"/>
    </source>
</evidence>
<sequence length="139" mass="14096">MLRRALHLLLALTLALNGVLAPLAMAHMGHGNHASAMGHGQHHAMPDHRSGVTQDATTAHHGHHESGTALAAADTAPGDADSGPCCDGSLCQCGCVLPPVVSHAGTASPVGSVDTQRYAVPIALLLARRDAPPLRPPAA</sequence>
<evidence type="ECO:0000313" key="3">
    <source>
        <dbReference type="EMBL" id="MBD8524397.1"/>
    </source>
</evidence>
<reference evidence="3 4" key="1">
    <citation type="submission" date="2020-09" db="EMBL/GenBank/DDBJ databases">
        <title>Pseudoxanthomonas sp. CAU 1598 isolated from sand of Yaerae Beach.</title>
        <authorList>
            <person name="Kim W."/>
        </authorList>
    </citation>
    <scope>NUCLEOTIDE SEQUENCE [LARGE SCALE GENOMIC DNA]</scope>
    <source>
        <strain evidence="3 4">CAU 1598</strain>
    </source>
</reference>
<dbReference type="InterPro" id="IPR048034">
    <property type="entry name" value="CopL-like"/>
</dbReference>
<dbReference type="Proteomes" id="UP000613768">
    <property type="component" value="Unassembled WGS sequence"/>
</dbReference>
<keyword evidence="2" id="KW-0732">Signal</keyword>
<accession>A0AAW3ZGY8</accession>
<keyword evidence="4" id="KW-1185">Reference proteome</keyword>
<feature type="region of interest" description="Disordered" evidence="1">
    <location>
        <begin position="35"/>
        <end position="75"/>
    </location>
</feature>
<comment type="caution">
    <text evidence="3">The sequence shown here is derived from an EMBL/GenBank/DDBJ whole genome shotgun (WGS) entry which is preliminary data.</text>
</comment>
<feature type="signal peptide" evidence="2">
    <location>
        <begin position="1"/>
        <end position="26"/>
    </location>
</feature>
<name>A0AAW3ZGY8_9GAMM</name>
<feature type="chain" id="PRO_5043598971" evidence="2">
    <location>
        <begin position="27"/>
        <end position="139"/>
    </location>
</feature>
<gene>
    <name evidence="3" type="ORF">IFO71_01465</name>
</gene>
<protein>
    <submittedName>
        <fullName evidence="3">CopL family metal-binding regulatory protein</fullName>
    </submittedName>
</protein>
<dbReference type="AlphaFoldDB" id="A0AAW3ZGY8"/>
<organism evidence="3 4">
    <name type="scientific">Pseudomarimonas arenosa</name>
    <dbReference type="NCBI Taxonomy" id="2774145"/>
    <lineage>
        <taxon>Bacteria</taxon>
        <taxon>Pseudomonadati</taxon>
        <taxon>Pseudomonadota</taxon>
        <taxon>Gammaproteobacteria</taxon>
        <taxon>Lysobacterales</taxon>
        <taxon>Lysobacteraceae</taxon>
        <taxon>Pseudomarimonas</taxon>
    </lineage>
</organism>
<evidence type="ECO:0000256" key="1">
    <source>
        <dbReference type="SAM" id="MobiDB-lite"/>
    </source>
</evidence>
<dbReference type="RefSeq" id="WP_192027746.1">
    <property type="nucleotide sequence ID" value="NZ_JACYTR010000002.1"/>
</dbReference>